<gene>
    <name evidence="1" type="ORF">BU25DRAFT_8561</name>
</gene>
<accession>A0ACB6SJU9</accession>
<dbReference type="EMBL" id="MU006701">
    <property type="protein sequence ID" value="KAF2633562.1"/>
    <property type="molecule type" value="Genomic_DNA"/>
</dbReference>
<organism evidence="1 2">
    <name type="scientific">Macroventuria anomochaeta</name>
    <dbReference type="NCBI Taxonomy" id="301207"/>
    <lineage>
        <taxon>Eukaryota</taxon>
        <taxon>Fungi</taxon>
        <taxon>Dikarya</taxon>
        <taxon>Ascomycota</taxon>
        <taxon>Pezizomycotina</taxon>
        <taxon>Dothideomycetes</taxon>
        <taxon>Pleosporomycetidae</taxon>
        <taxon>Pleosporales</taxon>
        <taxon>Pleosporineae</taxon>
        <taxon>Didymellaceae</taxon>
        <taxon>Macroventuria</taxon>
    </lineage>
</organism>
<name>A0ACB6SJU9_9PLEO</name>
<evidence type="ECO:0000313" key="1">
    <source>
        <dbReference type="EMBL" id="KAF2633562.1"/>
    </source>
</evidence>
<proteinExistence type="predicted"/>
<protein>
    <submittedName>
        <fullName evidence="1">Uncharacterized protein</fullName>
    </submittedName>
</protein>
<sequence>MASCMTILSYPLAAAFHSHSPLRKRSNSTCELNTDVGRQQYEPVDSGTELGHIGSEIDYRGRRSDDDFDTTALRNAGVENVKRPHNIFRSPKIRLPVRLEEQLGPKTRRFKLFAGLFASLAVFICNVAFLVYGVLKTGTVHGGIAMLMRGDLDTVSRISTTLHILTNALSTILLTSSNYAMQLLCAPTLDEINYAHKNGLGLRLASWFIAI</sequence>
<keyword evidence="2" id="KW-1185">Reference proteome</keyword>
<evidence type="ECO:0000313" key="2">
    <source>
        <dbReference type="Proteomes" id="UP000799754"/>
    </source>
</evidence>
<comment type="caution">
    <text evidence="1">The sequence shown here is derived from an EMBL/GenBank/DDBJ whole genome shotgun (WGS) entry which is preliminary data.</text>
</comment>
<reference evidence="1" key="1">
    <citation type="journal article" date="2020" name="Stud. Mycol.">
        <title>101 Dothideomycetes genomes: a test case for predicting lifestyles and emergence of pathogens.</title>
        <authorList>
            <person name="Haridas S."/>
            <person name="Albert R."/>
            <person name="Binder M."/>
            <person name="Bloem J."/>
            <person name="Labutti K."/>
            <person name="Salamov A."/>
            <person name="Andreopoulos B."/>
            <person name="Baker S."/>
            <person name="Barry K."/>
            <person name="Bills G."/>
            <person name="Bluhm B."/>
            <person name="Cannon C."/>
            <person name="Castanera R."/>
            <person name="Culley D."/>
            <person name="Daum C."/>
            <person name="Ezra D."/>
            <person name="Gonzalez J."/>
            <person name="Henrissat B."/>
            <person name="Kuo A."/>
            <person name="Liang C."/>
            <person name="Lipzen A."/>
            <person name="Lutzoni F."/>
            <person name="Magnuson J."/>
            <person name="Mondo S."/>
            <person name="Nolan M."/>
            <person name="Ohm R."/>
            <person name="Pangilinan J."/>
            <person name="Park H.-J."/>
            <person name="Ramirez L."/>
            <person name="Alfaro M."/>
            <person name="Sun H."/>
            <person name="Tritt A."/>
            <person name="Yoshinaga Y."/>
            <person name="Zwiers L.-H."/>
            <person name="Turgeon B."/>
            <person name="Goodwin S."/>
            <person name="Spatafora J."/>
            <person name="Crous P."/>
            <person name="Grigoriev I."/>
        </authorList>
    </citation>
    <scope>NUCLEOTIDE SEQUENCE</scope>
    <source>
        <strain evidence="1">CBS 525.71</strain>
    </source>
</reference>
<dbReference type="Proteomes" id="UP000799754">
    <property type="component" value="Unassembled WGS sequence"/>
</dbReference>